<organism evidence="7 8">
    <name type="scientific">Kribbella caucasensis</name>
    <dbReference type="NCBI Taxonomy" id="2512215"/>
    <lineage>
        <taxon>Bacteria</taxon>
        <taxon>Bacillati</taxon>
        <taxon>Actinomycetota</taxon>
        <taxon>Actinomycetes</taxon>
        <taxon>Propionibacteriales</taxon>
        <taxon>Kribbellaceae</taxon>
        <taxon>Kribbella</taxon>
    </lineage>
</organism>
<dbReference type="Pfam" id="PF08352">
    <property type="entry name" value="oligo_HPY"/>
    <property type="match status" value="1"/>
</dbReference>
<protein>
    <submittedName>
        <fullName evidence="7">Oligopeptide/dipeptide ABC transporter ATP-binding protein</fullName>
    </submittedName>
</protein>
<dbReference type="AlphaFoldDB" id="A0A4R6JI66"/>
<evidence type="ECO:0000256" key="2">
    <source>
        <dbReference type="ARBA" id="ARBA00022448"/>
    </source>
</evidence>
<keyword evidence="3" id="KW-0547">Nucleotide-binding</keyword>
<feature type="domain" description="Oligopeptide/dipeptide ABC transporter C-terminal" evidence="6">
    <location>
        <begin position="53"/>
        <end position="117"/>
    </location>
</feature>
<evidence type="ECO:0000259" key="6">
    <source>
        <dbReference type="Pfam" id="PF08352"/>
    </source>
</evidence>
<evidence type="ECO:0000313" key="7">
    <source>
        <dbReference type="EMBL" id="TDO34781.1"/>
    </source>
</evidence>
<dbReference type="EMBL" id="SNWQ01000025">
    <property type="protein sequence ID" value="TDO34781.1"/>
    <property type="molecule type" value="Genomic_DNA"/>
</dbReference>
<dbReference type="GO" id="GO:0005524">
    <property type="term" value="F:ATP binding"/>
    <property type="evidence" value="ECO:0007669"/>
    <property type="project" value="UniProtKB-KW"/>
</dbReference>
<dbReference type="SUPFAM" id="SSF52540">
    <property type="entry name" value="P-loop containing nucleoside triphosphate hydrolases"/>
    <property type="match status" value="1"/>
</dbReference>
<dbReference type="PANTHER" id="PTHR43776">
    <property type="entry name" value="TRANSPORT ATP-BINDING PROTEIN"/>
    <property type="match status" value="1"/>
</dbReference>
<dbReference type="Proteomes" id="UP000295388">
    <property type="component" value="Unassembled WGS sequence"/>
</dbReference>
<proteinExistence type="inferred from homology"/>
<dbReference type="InterPro" id="IPR027417">
    <property type="entry name" value="P-loop_NTPase"/>
</dbReference>
<evidence type="ECO:0000256" key="5">
    <source>
        <dbReference type="SAM" id="MobiDB-lite"/>
    </source>
</evidence>
<reference evidence="7 8" key="1">
    <citation type="submission" date="2019-03" db="EMBL/GenBank/DDBJ databases">
        <title>Genomic Encyclopedia of Type Strains, Phase III (KMG-III): the genomes of soil and plant-associated and newly described type strains.</title>
        <authorList>
            <person name="Whitman W."/>
        </authorList>
    </citation>
    <scope>NUCLEOTIDE SEQUENCE [LARGE SCALE GENOMIC DNA]</scope>
    <source>
        <strain evidence="7 8">VKM Ac-2527</strain>
    </source>
</reference>
<sequence>MSGLDVSVRGQLLNLMTVLQVRFDLTYLFVSYYLGVVEHLADRVAVIYLGHVVELGEVPDVYGRPLHPYTEALPSAIPTPDPDVRPQRIVLQGSVSPANPSPGCPFQTRCPYVQERCRHEPPPLRASAPGHLIACHRGAELHLAGVESSPAGSGKEQGRLQSIGPLAQNPPLMPERSLNQNE</sequence>
<keyword evidence="2" id="KW-0813">Transport</keyword>
<comment type="similarity">
    <text evidence="1">Belongs to the ABC transporter superfamily.</text>
</comment>
<evidence type="ECO:0000256" key="4">
    <source>
        <dbReference type="ARBA" id="ARBA00022840"/>
    </source>
</evidence>
<comment type="caution">
    <text evidence="7">The sequence shown here is derived from an EMBL/GenBank/DDBJ whole genome shotgun (WGS) entry which is preliminary data.</text>
</comment>
<gene>
    <name evidence="7" type="ORF">EV643_12538</name>
</gene>
<keyword evidence="8" id="KW-1185">Reference proteome</keyword>
<dbReference type="InterPro" id="IPR013563">
    <property type="entry name" value="Oligopep_ABC_C"/>
</dbReference>
<keyword evidence="4 7" id="KW-0067">ATP-binding</keyword>
<dbReference type="GO" id="GO:0015833">
    <property type="term" value="P:peptide transport"/>
    <property type="evidence" value="ECO:0007669"/>
    <property type="project" value="InterPro"/>
</dbReference>
<dbReference type="PANTHER" id="PTHR43776:SF7">
    <property type="entry name" value="D,D-DIPEPTIDE TRANSPORT ATP-BINDING PROTEIN DDPF-RELATED"/>
    <property type="match status" value="1"/>
</dbReference>
<evidence type="ECO:0000256" key="3">
    <source>
        <dbReference type="ARBA" id="ARBA00022741"/>
    </source>
</evidence>
<accession>A0A4R6JI66</accession>
<feature type="region of interest" description="Disordered" evidence="5">
    <location>
        <begin position="146"/>
        <end position="182"/>
    </location>
</feature>
<dbReference type="NCBIfam" id="TIGR01727">
    <property type="entry name" value="oligo_HPY"/>
    <property type="match status" value="1"/>
</dbReference>
<dbReference type="Gene3D" id="3.40.50.300">
    <property type="entry name" value="P-loop containing nucleotide triphosphate hydrolases"/>
    <property type="match status" value="1"/>
</dbReference>
<dbReference type="InterPro" id="IPR050319">
    <property type="entry name" value="ABC_transp_ATP-bind"/>
</dbReference>
<name>A0A4R6JI66_9ACTN</name>
<evidence type="ECO:0000256" key="1">
    <source>
        <dbReference type="ARBA" id="ARBA00005417"/>
    </source>
</evidence>
<evidence type="ECO:0000313" key="8">
    <source>
        <dbReference type="Proteomes" id="UP000295388"/>
    </source>
</evidence>